<dbReference type="InParanoid" id="H2ZW65"/>
<dbReference type="PANTHER" id="PTHR22950:SF646">
    <property type="entry name" value="SODIUM-COUPLED NEUTRAL AMINO ACID TRANSPORTER 10-RELATED"/>
    <property type="match status" value="1"/>
</dbReference>
<evidence type="ECO:0000256" key="7">
    <source>
        <dbReference type="ARBA" id="ARBA00023136"/>
    </source>
</evidence>
<dbReference type="AlphaFoldDB" id="H2ZW65"/>
<dbReference type="STRING" id="7897.ENSLACP00000001636"/>
<accession>H2ZW65</accession>
<keyword evidence="3" id="KW-0813">Transport</keyword>
<evidence type="ECO:0000313" key="11">
    <source>
        <dbReference type="Proteomes" id="UP000008672"/>
    </source>
</evidence>
<dbReference type="GeneTree" id="ENSGT00940000159369"/>
<dbReference type="GO" id="GO:0015179">
    <property type="term" value="F:L-amino acid transmembrane transporter activity"/>
    <property type="evidence" value="ECO:0007669"/>
    <property type="project" value="TreeGrafter"/>
</dbReference>
<evidence type="ECO:0000256" key="4">
    <source>
        <dbReference type="ARBA" id="ARBA00022692"/>
    </source>
</evidence>
<evidence type="ECO:0000256" key="1">
    <source>
        <dbReference type="ARBA" id="ARBA00004141"/>
    </source>
</evidence>
<evidence type="ECO:0000256" key="3">
    <source>
        <dbReference type="ARBA" id="ARBA00022448"/>
    </source>
</evidence>
<feature type="transmembrane region" description="Helical" evidence="8">
    <location>
        <begin position="6"/>
        <end position="30"/>
    </location>
</feature>
<dbReference type="InterPro" id="IPR013057">
    <property type="entry name" value="AA_transpt_TM"/>
</dbReference>
<gene>
    <name evidence="10" type="primary">LOC102356967</name>
</gene>
<keyword evidence="11" id="KW-1185">Reference proteome</keyword>
<comment type="similarity">
    <text evidence="2">Belongs to the amino acid/polyamine transporter 2 family.</text>
</comment>
<dbReference type="GO" id="GO:0016020">
    <property type="term" value="C:membrane"/>
    <property type="evidence" value="ECO:0007669"/>
    <property type="project" value="UniProtKB-SubCell"/>
</dbReference>
<feature type="transmembrane region" description="Helical" evidence="8">
    <location>
        <begin position="239"/>
        <end position="257"/>
    </location>
</feature>
<dbReference type="HOGENOM" id="CLU_009020_5_2_1"/>
<dbReference type="OMA" id="FKECGIV"/>
<feature type="transmembrane region" description="Helical" evidence="8">
    <location>
        <begin position="197"/>
        <end position="219"/>
    </location>
</feature>
<reference evidence="11" key="1">
    <citation type="submission" date="2011-08" db="EMBL/GenBank/DDBJ databases">
        <title>The draft genome of Latimeria chalumnae.</title>
        <authorList>
            <person name="Di Palma F."/>
            <person name="Alfoldi J."/>
            <person name="Johnson J."/>
            <person name="Berlin A."/>
            <person name="Gnerre S."/>
            <person name="Jaffe D."/>
            <person name="MacCallum I."/>
            <person name="Young S."/>
            <person name="Walker B.J."/>
            <person name="Lander E."/>
            <person name="Lindblad-Toh K."/>
        </authorList>
    </citation>
    <scope>NUCLEOTIDE SEQUENCE [LARGE SCALE GENOMIC DNA]</scope>
    <source>
        <strain evidence="11">Wild caught</strain>
    </source>
</reference>
<keyword evidence="5" id="KW-0029">Amino-acid transport</keyword>
<evidence type="ECO:0000259" key="9">
    <source>
        <dbReference type="Pfam" id="PF01490"/>
    </source>
</evidence>
<feature type="transmembrane region" description="Helical" evidence="8">
    <location>
        <begin position="165"/>
        <end position="185"/>
    </location>
</feature>
<reference evidence="10" key="2">
    <citation type="submission" date="2025-08" db="UniProtKB">
        <authorList>
            <consortium name="Ensembl"/>
        </authorList>
    </citation>
    <scope>IDENTIFICATION</scope>
</reference>
<protein>
    <recommendedName>
        <fullName evidence="9">Amino acid transporter transmembrane domain-containing protein</fullName>
    </recommendedName>
</protein>
<dbReference type="Bgee" id="ENSLACG00000001462">
    <property type="expression patterns" value="Expressed in pelvic fin and 1 other cell type or tissue"/>
</dbReference>
<feature type="transmembrane region" description="Helical" evidence="8">
    <location>
        <begin position="92"/>
        <end position="110"/>
    </location>
</feature>
<dbReference type="Ensembl" id="ENSLACT00000001649.1">
    <property type="protein sequence ID" value="ENSLACP00000001636.1"/>
    <property type="gene ID" value="ENSLACG00000001462.1"/>
</dbReference>
<dbReference type="EMBL" id="AFYH01215199">
    <property type="status" value="NOT_ANNOTATED_CDS"/>
    <property type="molecule type" value="Genomic_DNA"/>
</dbReference>
<feature type="transmembrane region" description="Helical" evidence="8">
    <location>
        <begin position="312"/>
        <end position="334"/>
    </location>
</feature>
<keyword evidence="4 8" id="KW-0812">Transmembrane</keyword>
<dbReference type="EMBL" id="AFYH01215200">
    <property type="status" value="NOT_ANNOTATED_CDS"/>
    <property type="molecule type" value="Genomic_DNA"/>
</dbReference>
<feature type="transmembrane region" description="Helical" evidence="8">
    <location>
        <begin position="285"/>
        <end position="306"/>
    </location>
</feature>
<dbReference type="PANTHER" id="PTHR22950">
    <property type="entry name" value="AMINO ACID TRANSPORTER"/>
    <property type="match status" value="1"/>
</dbReference>
<sequence length="369" mass="40728">QCGLILGTILLLFCSWLAYQSSMMLVKAAVEAQRQTYFGLAKLSYGTVGKLIVELSTIGLLLGTCVAFHVVIEDLAAHVLKRFLGIEISQKQQAILLFFICLMVVFPLCLQKNTSDSILWSAIALSCYFVFMVLIIVFCCCTITFNGLKMQKIALWDLDGLLQCLPIFATAFSCHPLVLPVFFHIKAGSVDRVSTIYKQGFVITSGFYLLVGICGYLIFFEKVSGDVLSDLPSNFAVDVVRFVFLISLILSFPMAILPCRQAINTLFFEQQKTNGTFSVSGDMPLLRHVAITFVQVFSTMVVGVLMSDVATVLGIIGATTGAVICFILPSIMHFKLCMNNFSVKLYCWQVVFSVGILLFFTSSYSNISS</sequence>
<feature type="transmembrane region" description="Helical" evidence="8">
    <location>
        <begin position="122"/>
        <end position="145"/>
    </location>
</feature>
<evidence type="ECO:0000256" key="2">
    <source>
        <dbReference type="ARBA" id="ARBA00008066"/>
    </source>
</evidence>
<dbReference type="eggNOG" id="KOG1305">
    <property type="taxonomic scope" value="Eukaryota"/>
</dbReference>
<keyword evidence="6 8" id="KW-1133">Transmembrane helix</keyword>
<proteinExistence type="inferred from homology"/>
<organism evidence="10 11">
    <name type="scientific">Latimeria chalumnae</name>
    <name type="common">Coelacanth</name>
    <dbReference type="NCBI Taxonomy" id="7897"/>
    <lineage>
        <taxon>Eukaryota</taxon>
        <taxon>Metazoa</taxon>
        <taxon>Chordata</taxon>
        <taxon>Craniata</taxon>
        <taxon>Vertebrata</taxon>
        <taxon>Euteleostomi</taxon>
        <taxon>Coelacanthiformes</taxon>
        <taxon>Coelacanthidae</taxon>
        <taxon>Latimeria</taxon>
    </lineage>
</organism>
<evidence type="ECO:0000256" key="6">
    <source>
        <dbReference type="ARBA" id="ARBA00022989"/>
    </source>
</evidence>
<reference evidence="10" key="3">
    <citation type="submission" date="2025-09" db="UniProtKB">
        <authorList>
            <consortium name="Ensembl"/>
        </authorList>
    </citation>
    <scope>IDENTIFICATION</scope>
</reference>
<evidence type="ECO:0000313" key="10">
    <source>
        <dbReference type="Ensembl" id="ENSLACP00000001636.1"/>
    </source>
</evidence>
<dbReference type="Pfam" id="PF01490">
    <property type="entry name" value="Aa_trans"/>
    <property type="match status" value="1"/>
</dbReference>
<comment type="subcellular location">
    <subcellularLocation>
        <location evidence="1">Membrane</location>
        <topology evidence="1">Multi-pass membrane protein</topology>
    </subcellularLocation>
</comment>
<evidence type="ECO:0000256" key="8">
    <source>
        <dbReference type="SAM" id="Phobius"/>
    </source>
</evidence>
<name>H2ZW65_LATCH</name>
<feature type="transmembrane region" description="Helical" evidence="8">
    <location>
        <begin position="346"/>
        <end position="367"/>
    </location>
</feature>
<keyword evidence="7 8" id="KW-0472">Membrane</keyword>
<feature type="domain" description="Amino acid transporter transmembrane" evidence="9">
    <location>
        <begin position="1"/>
        <end position="365"/>
    </location>
</feature>
<dbReference type="Proteomes" id="UP000008672">
    <property type="component" value="Unassembled WGS sequence"/>
</dbReference>
<evidence type="ECO:0000256" key="5">
    <source>
        <dbReference type="ARBA" id="ARBA00022970"/>
    </source>
</evidence>
<feature type="transmembrane region" description="Helical" evidence="8">
    <location>
        <begin position="51"/>
        <end position="72"/>
    </location>
</feature>